<feature type="transmembrane region" description="Helical" evidence="5">
    <location>
        <begin position="116"/>
        <end position="143"/>
    </location>
</feature>
<gene>
    <name evidence="7" type="ORF">HNS28_10250</name>
</gene>
<evidence type="ECO:0000313" key="8">
    <source>
        <dbReference type="Proteomes" id="UP000551316"/>
    </source>
</evidence>
<feature type="transmembrane region" description="Helical" evidence="5">
    <location>
        <begin position="30"/>
        <end position="53"/>
    </location>
</feature>
<proteinExistence type="inferred from homology"/>
<dbReference type="GO" id="GO:0005886">
    <property type="term" value="C:plasma membrane"/>
    <property type="evidence" value="ECO:0007669"/>
    <property type="project" value="UniProtKB-SubCell"/>
</dbReference>
<name>A0A7D5BSX1_BIFLI</name>
<keyword evidence="5" id="KW-0813">Transport</keyword>
<evidence type="ECO:0000256" key="3">
    <source>
        <dbReference type="ARBA" id="ARBA00022989"/>
    </source>
</evidence>
<feature type="transmembrane region" description="Helical" evidence="5">
    <location>
        <begin position="185"/>
        <end position="203"/>
    </location>
</feature>
<feature type="transmembrane region" description="Helical" evidence="5">
    <location>
        <begin position="65"/>
        <end position="90"/>
    </location>
</feature>
<dbReference type="GO" id="GO:0140359">
    <property type="term" value="F:ABC-type transporter activity"/>
    <property type="evidence" value="ECO:0007669"/>
    <property type="project" value="InterPro"/>
</dbReference>
<dbReference type="InterPro" id="IPR051784">
    <property type="entry name" value="Nod_factor_ABC_transporter"/>
</dbReference>
<evidence type="ECO:0000256" key="2">
    <source>
        <dbReference type="ARBA" id="ARBA00022692"/>
    </source>
</evidence>
<organism evidence="7 8">
    <name type="scientific">Bifidobacterium longum subsp. infantis</name>
    <dbReference type="NCBI Taxonomy" id="1682"/>
    <lineage>
        <taxon>Bacteria</taxon>
        <taxon>Bacillati</taxon>
        <taxon>Actinomycetota</taxon>
        <taxon>Actinomycetes</taxon>
        <taxon>Bifidobacteriales</taxon>
        <taxon>Bifidobacteriaceae</taxon>
        <taxon>Bifidobacterium</taxon>
    </lineage>
</organism>
<dbReference type="InterPro" id="IPR047817">
    <property type="entry name" value="ABC2_TM_bact-type"/>
</dbReference>
<feature type="transmembrane region" description="Helical" evidence="5">
    <location>
        <begin position="241"/>
        <end position="259"/>
    </location>
</feature>
<keyword evidence="3 5" id="KW-1133">Transmembrane helix</keyword>
<dbReference type="Proteomes" id="UP000551316">
    <property type="component" value="Unassembled WGS sequence"/>
</dbReference>
<dbReference type="RefSeq" id="WP_080714707.1">
    <property type="nucleotide sequence ID" value="NZ_CP054425.1"/>
</dbReference>
<dbReference type="AlphaFoldDB" id="A0A7D5BSX1"/>
<comment type="caution">
    <text evidence="7">The sequence shown here is derived from an EMBL/GenBank/DDBJ whole genome shotgun (WGS) entry which is preliminary data.</text>
</comment>
<evidence type="ECO:0000259" key="6">
    <source>
        <dbReference type="PROSITE" id="PS51012"/>
    </source>
</evidence>
<dbReference type="PANTHER" id="PTHR43229">
    <property type="entry name" value="NODULATION PROTEIN J"/>
    <property type="match status" value="1"/>
</dbReference>
<dbReference type="PROSITE" id="PS51012">
    <property type="entry name" value="ABC_TM2"/>
    <property type="match status" value="1"/>
</dbReference>
<evidence type="ECO:0000313" key="7">
    <source>
        <dbReference type="EMBL" id="NQX51784.1"/>
    </source>
</evidence>
<dbReference type="Pfam" id="PF01061">
    <property type="entry name" value="ABC2_membrane"/>
    <property type="match status" value="1"/>
</dbReference>
<evidence type="ECO:0000256" key="1">
    <source>
        <dbReference type="ARBA" id="ARBA00004141"/>
    </source>
</evidence>
<feature type="domain" description="ABC transmembrane type-2" evidence="6">
    <location>
        <begin position="30"/>
        <end position="262"/>
    </location>
</feature>
<evidence type="ECO:0000256" key="4">
    <source>
        <dbReference type="ARBA" id="ARBA00023136"/>
    </source>
</evidence>
<comment type="subcellular location">
    <subcellularLocation>
        <location evidence="5">Cell membrane</location>
        <topology evidence="5">Multi-pass membrane protein</topology>
    </subcellularLocation>
    <subcellularLocation>
        <location evidence="1">Membrane</location>
        <topology evidence="1">Multi-pass membrane protein</topology>
    </subcellularLocation>
</comment>
<dbReference type="PANTHER" id="PTHR43229:SF2">
    <property type="entry name" value="NODULATION PROTEIN J"/>
    <property type="match status" value="1"/>
</dbReference>
<accession>A0A7D5BSX1</accession>
<reference evidence="7 8" key="1">
    <citation type="submission" date="2020-05" db="EMBL/GenBank/DDBJ databases">
        <title>Draft Genome Sequence of Bifidobacterium longum subsp. Infantis BI-G201, a Commercialization Strain.</title>
        <authorList>
            <person name="Song J."/>
            <person name="Xu Y."/>
            <person name="Han D."/>
            <person name="Teng Q."/>
            <person name="Jiang D."/>
            <person name="Liu Q."/>
        </authorList>
    </citation>
    <scope>NUCLEOTIDE SEQUENCE [LARGE SCALE GENOMIC DNA]</scope>
    <source>
        <strain evidence="7 8">BI-G201</strain>
    </source>
</reference>
<sequence length="275" mass="30048">MTGVDKMHSFLIGLYLYLRREFLELVTYKLSLMLGVVSAVVGIVQFAFLAVFLQQGNSFPSLQNYGGSVMAFLVSGALFTGFMSSSLSGFSQLISSEQRTGTLEAVLTTPFSIGRVIAYAAVSSFIQLVIGTFLMITFFGIAFSIPFNVNPWQLILVMILGYFTLVGLGLAGGGVLLVTKKGDPVTWLLTTFTTLFSGVLYPVEILPQWLQSISWYVPTTRILSSLRGALTGYTSMFMLDVVYLIVASIVSMSIGLLVFRWGLNRAIWDGSATSY</sequence>
<evidence type="ECO:0000256" key="5">
    <source>
        <dbReference type="RuleBase" id="RU361157"/>
    </source>
</evidence>
<keyword evidence="5" id="KW-1003">Cell membrane</keyword>
<feature type="transmembrane region" description="Helical" evidence="5">
    <location>
        <begin position="155"/>
        <end position="178"/>
    </location>
</feature>
<keyword evidence="2 5" id="KW-0812">Transmembrane</keyword>
<protein>
    <recommendedName>
        <fullName evidence="5">Transport permease protein</fullName>
    </recommendedName>
</protein>
<keyword evidence="4 5" id="KW-0472">Membrane</keyword>
<comment type="similarity">
    <text evidence="5">Belongs to the ABC-2 integral membrane protein family.</text>
</comment>
<dbReference type="EMBL" id="JABNND010000027">
    <property type="protein sequence ID" value="NQX51784.1"/>
    <property type="molecule type" value="Genomic_DNA"/>
</dbReference>
<dbReference type="InterPro" id="IPR013525">
    <property type="entry name" value="ABC2_TM"/>
</dbReference>